<protein>
    <submittedName>
        <fullName evidence="1">Uncharacterized protein</fullName>
    </submittedName>
</protein>
<accession>A0ABD5UKA2</accession>
<reference evidence="1 2" key="1">
    <citation type="journal article" date="2019" name="Int. J. Syst. Evol. Microbiol.">
        <title>The Global Catalogue of Microorganisms (GCM) 10K type strain sequencing project: providing services to taxonomists for standard genome sequencing and annotation.</title>
        <authorList>
            <consortium name="The Broad Institute Genomics Platform"/>
            <consortium name="The Broad Institute Genome Sequencing Center for Infectious Disease"/>
            <person name="Wu L."/>
            <person name="Ma J."/>
        </authorList>
    </citation>
    <scope>NUCLEOTIDE SEQUENCE [LARGE SCALE GENOMIC DNA]</scope>
    <source>
        <strain evidence="1 2">PSRA2</strain>
    </source>
</reference>
<dbReference type="EMBL" id="JBHSXM010000005">
    <property type="protein sequence ID" value="MFC6838426.1"/>
    <property type="molecule type" value="Genomic_DNA"/>
</dbReference>
<keyword evidence="2" id="KW-1185">Reference proteome</keyword>
<comment type="caution">
    <text evidence="1">The sequence shown here is derived from an EMBL/GenBank/DDBJ whole genome shotgun (WGS) entry which is preliminary data.</text>
</comment>
<dbReference type="RefSeq" id="WP_304450115.1">
    <property type="nucleotide sequence ID" value="NZ_JARRAH010000005.1"/>
</dbReference>
<dbReference type="AlphaFoldDB" id="A0ABD5UKA2"/>
<name>A0ABD5UKA2_9EURY</name>
<organism evidence="1 2">
    <name type="scientific">Halomarina ordinaria</name>
    <dbReference type="NCBI Taxonomy" id="3033939"/>
    <lineage>
        <taxon>Archaea</taxon>
        <taxon>Methanobacteriati</taxon>
        <taxon>Methanobacteriota</taxon>
        <taxon>Stenosarchaea group</taxon>
        <taxon>Halobacteria</taxon>
        <taxon>Halobacteriales</taxon>
        <taxon>Natronomonadaceae</taxon>
        <taxon>Halomarina</taxon>
    </lineage>
</organism>
<evidence type="ECO:0000313" key="2">
    <source>
        <dbReference type="Proteomes" id="UP001596406"/>
    </source>
</evidence>
<dbReference type="Proteomes" id="UP001596406">
    <property type="component" value="Unassembled WGS sequence"/>
</dbReference>
<proteinExistence type="predicted"/>
<gene>
    <name evidence="1" type="ORF">ACFQHK_18255</name>
</gene>
<sequence>MNVDTSVLFNYLYSTVLARPLERDRGCSQLFEDGFRVYAGGKAVSEFQGGCDRRHDLYIEITEFVKNDRGDFYDFIDSNQSVRNGSNDESHLESVGQSESAKLYVMDERDQLTFFRDCHQDIENSARQILQNELEDHFEQYEDDRLRDKLDLELDIGHDCEILVDAVYIADEKSVPHLAAVDSDITNEHHQKTLETVVKRQLGDFVRVNIFDPSNGIP</sequence>
<evidence type="ECO:0000313" key="1">
    <source>
        <dbReference type="EMBL" id="MFC6838426.1"/>
    </source>
</evidence>